<keyword evidence="9 12" id="KW-0066">ATP synthesis</keyword>
<evidence type="ECO:0000256" key="12">
    <source>
        <dbReference type="HAMAP-Rule" id="MF_01398"/>
    </source>
</evidence>
<reference evidence="15 16" key="1">
    <citation type="journal article" date="2016" name="Nat. Commun.">
        <title>Thousands of microbial genomes shed light on interconnected biogeochemical processes in an aquifer system.</title>
        <authorList>
            <person name="Anantharaman K."/>
            <person name="Brown C.T."/>
            <person name="Hug L.A."/>
            <person name="Sharon I."/>
            <person name="Castelle C.J."/>
            <person name="Probst A.J."/>
            <person name="Thomas B.C."/>
            <person name="Singh A."/>
            <person name="Wilkins M.J."/>
            <person name="Karaoz U."/>
            <person name="Brodie E.L."/>
            <person name="Williams K.H."/>
            <person name="Hubbard S.S."/>
            <person name="Banfield J.F."/>
        </authorList>
    </citation>
    <scope>NUCLEOTIDE SEQUENCE [LARGE SCALE GENOMIC DNA]</scope>
</reference>
<keyword evidence="3 12" id="KW-0138">CF(0)</keyword>
<evidence type="ECO:0000256" key="13">
    <source>
        <dbReference type="RuleBase" id="RU003848"/>
    </source>
</evidence>
<keyword evidence="8 12" id="KW-0472">Membrane</keyword>
<dbReference type="GO" id="GO:0005886">
    <property type="term" value="C:plasma membrane"/>
    <property type="evidence" value="ECO:0007669"/>
    <property type="project" value="UniProtKB-SubCell"/>
</dbReference>
<evidence type="ECO:0000256" key="5">
    <source>
        <dbReference type="ARBA" id="ARBA00022781"/>
    </source>
</evidence>
<evidence type="ECO:0000313" key="16">
    <source>
        <dbReference type="Proteomes" id="UP000176420"/>
    </source>
</evidence>
<dbReference type="InterPro" id="IPR002146">
    <property type="entry name" value="ATP_synth_b/b'su_bac/chlpt"/>
</dbReference>
<dbReference type="InterPro" id="IPR028987">
    <property type="entry name" value="ATP_synth_B-like_membr_sf"/>
</dbReference>
<dbReference type="GO" id="GO:0046933">
    <property type="term" value="F:proton-transporting ATP synthase activity, rotational mechanism"/>
    <property type="evidence" value="ECO:0007669"/>
    <property type="project" value="UniProtKB-UniRule"/>
</dbReference>
<sequence>MELLKAFGVDWKLVLANLINFALLVFILYKIGYKPILNFVNDRTKKIEDGIKNAAKSQEALAQAQAQQTQIIEESQKQAQQIINQAKDTASKQANEILEKTKQEAEVLLTKTQSELELQRAQMLKEAKKDITDLVLLTSEKILDKKVDDQTDRDFVNGLVGTLKTTKSA</sequence>
<comment type="subunit">
    <text evidence="12">F-type ATPases have 2 components, F(1) - the catalytic core - and F(0) - the membrane proton channel. F(1) has five subunits: alpha(3), beta(3), gamma(1), delta(1), epsilon(1). F(0) has three main subunits: a(1), b(2) and c(10-14). The alpha and beta chains form an alternating ring which encloses part of the gamma chain. F(1) is attached to F(0) by a central stalk formed by the gamma and epsilon chains, while a peripheral stalk is formed by the delta and b chains.</text>
</comment>
<keyword evidence="2 12" id="KW-0813">Transport</keyword>
<comment type="similarity">
    <text evidence="1 12 13">Belongs to the ATPase B chain family.</text>
</comment>
<comment type="function">
    <text evidence="10 12">F(1)F(0) ATP synthase produces ATP from ADP in the presence of a proton or sodium gradient. F-type ATPases consist of two structural domains, F(1) containing the extramembraneous catalytic core and F(0) containing the membrane proton channel, linked together by a central stalk and a peripheral stalk. During catalysis, ATP synthesis in the catalytic domain of F(1) is coupled via a rotary mechanism of the central stalk subunits to proton translocation.</text>
</comment>
<keyword evidence="5 12" id="KW-0375">Hydrogen ion transport</keyword>
<dbReference type="NCBIfam" id="TIGR01144">
    <property type="entry name" value="ATP_synt_b"/>
    <property type="match status" value="1"/>
</dbReference>
<evidence type="ECO:0000256" key="2">
    <source>
        <dbReference type="ARBA" id="ARBA00022448"/>
    </source>
</evidence>
<dbReference type="GO" id="GO:0045259">
    <property type="term" value="C:proton-transporting ATP synthase complex"/>
    <property type="evidence" value="ECO:0007669"/>
    <property type="project" value="UniProtKB-KW"/>
</dbReference>
<comment type="caution">
    <text evidence="15">The sequence shown here is derived from an EMBL/GenBank/DDBJ whole genome shotgun (WGS) entry which is preliminary data.</text>
</comment>
<comment type="subcellular location">
    <subcellularLocation>
        <location evidence="12">Cell membrane</location>
        <topology evidence="12">Single-pass membrane protein</topology>
    </subcellularLocation>
    <subcellularLocation>
        <location evidence="11">Endomembrane system</location>
        <topology evidence="11">Single-pass membrane protein</topology>
    </subcellularLocation>
</comment>
<keyword evidence="7 12" id="KW-0406">Ion transport</keyword>
<dbReference type="InterPro" id="IPR050059">
    <property type="entry name" value="ATP_synthase_B_chain"/>
</dbReference>
<dbReference type="HAMAP" id="MF_01398">
    <property type="entry name" value="ATP_synth_b_bprime"/>
    <property type="match status" value="1"/>
</dbReference>
<dbReference type="GO" id="GO:0012505">
    <property type="term" value="C:endomembrane system"/>
    <property type="evidence" value="ECO:0007669"/>
    <property type="project" value="UniProtKB-SubCell"/>
</dbReference>
<keyword evidence="12" id="KW-1003">Cell membrane</keyword>
<dbReference type="Pfam" id="PF00430">
    <property type="entry name" value="ATP-synt_B"/>
    <property type="match status" value="1"/>
</dbReference>
<evidence type="ECO:0000256" key="4">
    <source>
        <dbReference type="ARBA" id="ARBA00022692"/>
    </source>
</evidence>
<dbReference type="InterPro" id="IPR005864">
    <property type="entry name" value="ATP_synth_F0_bsu_bac"/>
</dbReference>
<feature type="transmembrane region" description="Helical" evidence="12">
    <location>
        <begin position="12"/>
        <end position="29"/>
    </location>
</feature>
<evidence type="ECO:0000256" key="7">
    <source>
        <dbReference type="ARBA" id="ARBA00023065"/>
    </source>
</evidence>
<evidence type="ECO:0000256" key="1">
    <source>
        <dbReference type="ARBA" id="ARBA00005513"/>
    </source>
</evidence>
<evidence type="ECO:0000256" key="11">
    <source>
        <dbReference type="ARBA" id="ARBA00037847"/>
    </source>
</evidence>
<dbReference type="SUPFAM" id="SSF81573">
    <property type="entry name" value="F1F0 ATP synthase subunit B, membrane domain"/>
    <property type="match status" value="1"/>
</dbReference>
<gene>
    <name evidence="12" type="primary">atpF</name>
    <name evidence="15" type="ORF">A2319_00365</name>
</gene>
<keyword evidence="14" id="KW-0175">Coiled coil</keyword>
<protein>
    <recommendedName>
        <fullName evidence="12">ATP synthase subunit b</fullName>
    </recommendedName>
    <alternativeName>
        <fullName evidence="12">ATP synthase F(0) sector subunit b</fullName>
    </alternativeName>
    <alternativeName>
        <fullName evidence="12">ATPase subunit I</fullName>
    </alternativeName>
    <alternativeName>
        <fullName evidence="12">F-type ATPase subunit b</fullName>
        <shortName evidence="12">F-ATPase subunit b</shortName>
    </alternativeName>
</protein>
<evidence type="ECO:0000256" key="3">
    <source>
        <dbReference type="ARBA" id="ARBA00022547"/>
    </source>
</evidence>
<accession>A0A1G2B9V9</accession>
<evidence type="ECO:0000256" key="6">
    <source>
        <dbReference type="ARBA" id="ARBA00022989"/>
    </source>
</evidence>
<evidence type="ECO:0000256" key="14">
    <source>
        <dbReference type="SAM" id="Coils"/>
    </source>
</evidence>
<evidence type="ECO:0000256" key="9">
    <source>
        <dbReference type="ARBA" id="ARBA00023310"/>
    </source>
</evidence>
<evidence type="ECO:0000256" key="8">
    <source>
        <dbReference type="ARBA" id="ARBA00023136"/>
    </source>
</evidence>
<dbReference type="Proteomes" id="UP000176420">
    <property type="component" value="Unassembled WGS sequence"/>
</dbReference>
<dbReference type="CDD" id="cd06503">
    <property type="entry name" value="ATP-synt_Fo_b"/>
    <property type="match status" value="1"/>
</dbReference>
<dbReference type="AlphaFoldDB" id="A0A1G2B9V9"/>
<dbReference type="Gene3D" id="6.10.250.1580">
    <property type="match status" value="1"/>
</dbReference>
<proteinExistence type="inferred from homology"/>
<dbReference type="PANTHER" id="PTHR33445:SF2">
    <property type="entry name" value="ATP SYNTHASE SUBUNIT B', CHLOROPLASTIC"/>
    <property type="match status" value="1"/>
</dbReference>
<dbReference type="GO" id="GO:0046961">
    <property type="term" value="F:proton-transporting ATPase activity, rotational mechanism"/>
    <property type="evidence" value="ECO:0007669"/>
    <property type="project" value="TreeGrafter"/>
</dbReference>
<dbReference type="PANTHER" id="PTHR33445">
    <property type="entry name" value="ATP SYNTHASE SUBUNIT B', CHLOROPLASTIC"/>
    <property type="match status" value="1"/>
</dbReference>
<keyword evidence="4 12" id="KW-0812">Transmembrane</keyword>
<feature type="coiled-coil region" evidence="14">
    <location>
        <begin position="47"/>
        <end position="122"/>
    </location>
</feature>
<organism evidence="15 16">
    <name type="scientific">Candidatus Kerfeldbacteria bacterium RIFOXYB2_FULL_38_14</name>
    <dbReference type="NCBI Taxonomy" id="1798547"/>
    <lineage>
        <taxon>Bacteria</taxon>
        <taxon>Candidatus Kerfeldiibacteriota</taxon>
    </lineage>
</organism>
<name>A0A1G2B9V9_9BACT</name>
<evidence type="ECO:0000313" key="15">
    <source>
        <dbReference type="EMBL" id="OGY86008.1"/>
    </source>
</evidence>
<comment type="function">
    <text evidence="12">Component of the F(0) channel, it forms part of the peripheral stalk, linking F(1) to F(0).</text>
</comment>
<evidence type="ECO:0000256" key="10">
    <source>
        <dbReference type="ARBA" id="ARBA00025198"/>
    </source>
</evidence>
<dbReference type="EMBL" id="MHKI01000026">
    <property type="protein sequence ID" value="OGY86008.1"/>
    <property type="molecule type" value="Genomic_DNA"/>
</dbReference>
<keyword evidence="6 12" id="KW-1133">Transmembrane helix</keyword>